<protein>
    <submittedName>
        <fullName evidence="1">Uncharacterized protein</fullName>
    </submittedName>
</protein>
<evidence type="ECO:0000313" key="2">
    <source>
        <dbReference type="Proteomes" id="UP000593567"/>
    </source>
</evidence>
<gene>
    <name evidence="1" type="ORF">EB796_005820</name>
</gene>
<dbReference type="Proteomes" id="UP000593567">
    <property type="component" value="Unassembled WGS sequence"/>
</dbReference>
<accession>A0A7J7KB35</accession>
<evidence type="ECO:0000313" key="1">
    <source>
        <dbReference type="EMBL" id="KAF6035860.1"/>
    </source>
</evidence>
<keyword evidence="2" id="KW-1185">Reference proteome</keyword>
<dbReference type="EMBL" id="VXIV02000816">
    <property type="protein sequence ID" value="KAF6035860.1"/>
    <property type="molecule type" value="Genomic_DNA"/>
</dbReference>
<name>A0A7J7KB35_BUGNE</name>
<organism evidence="1 2">
    <name type="scientific">Bugula neritina</name>
    <name type="common">Brown bryozoan</name>
    <name type="synonym">Sertularia neritina</name>
    <dbReference type="NCBI Taxonomy" id="10212"/>
    <lineage>
        <taxon>Eukaryota</taxon>
        <taxon>Metazoa</taxon>
        <taxon>Spiralia</taxon>
        <taxon>Lophotrochozoa</taxon>
        <taxon>Bryozoa</taxon>
        <taxon>Gymnolaemata</taxon>
        <taxon>Cheilostomatida</taxon>
        <taxon>Flustrina</taxon>
        <taxon>Buguloidea</taxon>
        <taxon>Bugulidae</taxon>
        <taxon>Bugula</taxon>
    </lineage>
</organism>
<sequence>MNNIKIFNLENHKFKLNQIRNGHRSDVTEKKMNLKMKAMNSRTHEYHPSMCKHSHPTYARKQHYNRTHLKLYIKISGCYNRTHLTYVDLFLVVVDVAQVIRLKGN</sequence>
<comment type="caution">
    <text evidence="1">The sequence shown here is derived from an EMBL/GenBank/DDBJ whole genome shotgun (WGS) entry which is preliminary data.</text>
</comment>
<reference evidence="1" key="1">
    <citation type="submission" date="2020-06" db="EMBL/GenBank/DDBJ databases">
        <title>Draft genome of Bugula neritina, a colonial animal packing powerful symbionts and potential medicines.</title>
        <authorList>
            <person name="Rayko M."/>
        </authorList>
    </citation>
    <scope>NUCLEOTIDE SEQUENCE [LARGE SCALE GENOMIC DNA]</scope>
    <source>
        <strain evidence="1">Kwan_BN1</strain>
    </source>
</reference>
<proteinExistence type="predicted"/>
<dbReference type="AlphaFoldDB" id="A0A7J7KB35"/>